<evidence type="ECO:0000313" key="7">
    <source>
        <dbReference type="Proteomes" id="UP000502136"/>
    </source>
</evidence>
<feature type="domain" description="Squalene cyclase C-terminal" evidence="4">
    <location>
        <begin position="327"/>
        <end position="663"/>
    </location>
</feature>
<evidence type="ECO:0000259" key="4">
    <source>
        <dbReference type="Pfam" id="PF13243"/>
    </source>
</evidence>
<organism evidence="6 7">
    <name type="scientific">Paenibacillus albicereus</name>
    <dbReference type="NCBI Taxonomy" id="2726185"/>
    <lineage>
        <taxon>Bacteria</taxon>
        <taxon>Bacillati</taxon>
        <taxon>Bacillota</taxon>
        <taxon>Bacilli</taxon>
        <taxon>Bacillales</taxon>
        <taxon>Paenibacillaceae</taxon>
        <taxon>Paenibacillus</taxon>
    </lineage>
</organism>
<accession>A0A6H2H0G2</accession>
<dbReference type="GO" id="GO:0016104">
    <property type="term" value="P:triterpenoid biosynthetic process"/>
    <property type="evidence" value="ECO:0007669"/>
    <property type="project" value="InterPro"/>
</dbReference>
<evidence type="ECO:0000256" key="2">
    <source>
        <dbReference type="ARBA" id="ARBA00009755"/>
    </source>
</evidence>
<dbReference type="UniPathway" id="UPA00337"/>
<dbReference type="SFLD" id="SFLDG01016">
    <property type="entry name" value="Prenyltransferase_Like_2"/>
    <property type="match status" value="1"/>
</dbReference>
<reference evidence="6 7" key="1">
    <citation type="submission" date="2020-04" db="EMBL/GenBank/DDBJ databases">
        <title>Novel Paenibacillus strain UniB2 isolated from commercial digestive syrup.</title>
        <authorList>
            <person name="Thorat V."/>
            <person name="Kirdat K."/>
            <person name="Tiwarekar B."/>
            <person name="Yadav A."/>
        </authorList>
    </citation>
    <scope>NUCLEOTIDE SEQUENCE [LARGE SCALE GENOMIC DNA]</scope>
    <source>
        <strain evidence="6 7">UniB2</strain>
    </source>
</reference>
<comment type="similarity">
    <text evidence="2">Belongs to the terpene cyclase/mutase family.</text>
</comment>
<feature type="domain" description="Squalene cyclase N-terminal" evidence="5">
    <location>
        <begin position="13"/>
        <end position="294"/>
    </location>
</feature>
<dbReference type="InterPro" id="IPR018333">
    <property type="entry name" value="Squalene_cyclase"/>
</dbReference>
<evidence type="ECO:0000313" key="6">
    <source>
        <dbReference type="EMBL" id="QJC53150.1"/>
    </source>
</evidence>
<dbReference type="InterPro" id="IPR008930">
    <property type="entry name" value="Terpenoid_cyclase/PrenylTrfase"/>
</dbReference>
<dbReference type="PANTHER" id="PTHR11764:SF20">
    <property type="entry name" value="LANOSTEROL SYNTHASE"/>
    <property type="match status" value="1"/>
</dbReference>
<dbReference type="Proteomes" id="UP000502136">
    <property type="component" value="Chromosome"/>
</dbReference>
<dbReference type="PANTHER" id="PTHR11764">
    <property type="entry name" value="TERPENE CYCLASE/MUTASE FAMILY MEMBER"/>
    <property type="match status" value="1"/>
</dbReference>
<dbReference type="GO" id="GO:0016866">
    <property type="term" value="F:intramolecular transferase activity"/>
    <property type="evidence" value="ECO:0007669"/>
    <property type="project" value="InterPro"/>
</dbReference>
<dbReference type="Gene3D" id="1.50.10.20">
    <property type="match status" value="2"/>
</dbReference>
<sequence length="673" mass="72332">MSDLSLLASSAVSKLQQELLRSQSGDGSWRMVCESGVMSDAYLLVLLQALGRPPQDEELIRRVAARIASLQQQDGGWRLHADQREGHLESSVEAYYALLASGAMDYGDPALVHARRFILQRGGLTRVRAMMTQVLLAMTGQLPWPKELRLPVEAMLAPSWLPLSLFDLSGHARAHLVPVLMLSSGTFVLGEGRLPRLTELIAGEERGFSLPTLLPEPLAGMLQAMADGHSPLQPASLKRAERYLLERIEPNGTLLTYSTATMLLVAALLSVGYDAGDDTVRRALDGVRSLVWHESGAAGGLAHADLGEAGAASAGTTARSHLQIADSTMWDTAMLGNVLLESGVPPEADAIQQAARWVAARQQSEGGDWQRRAPGVEPGGWGFSAVNARYPDVDDTTAALLLLQRAAGKTGVPYWSEAAQERGRRWAWALQNRSGGWPAFERESGSPLIGLIQFEQSAQIVTDPPTVDLTARTLQWASQASAPLPGWLAAALQAEDGHEEDPAAAAVRRACAWIVSQQDRDGSWAGRWGICRVHGTGAALAGLLAVKAPRSASALYRGMQWLLSVQNGDGGWGESCASDVEGKYVPLGASTPCQTAWALEGLLAHPHAPREAVERGIACLCALLEADDWRGRYPAGGALPGHVYLHYGSSRYIWPLRVLSQYVRRYGSGLTEG</sequence>
<name>A0A6H2H0G2_9BACL</name>
<dbReference type="InterPro" id="IPR032696">
    <property type="entry name" value="SQ_cyclase_C"/>
</dbReference>
<dbReference type="Pfam" id="PF13249">
    <property type="entry name" value="SQHop_cyclase_N"/>
    <property type="match status" value="1"/>
</dbReference>
<evidence type="ECO:0000259" key="5">
    <source>
        <dbReference type="Pfam" id="PF13249"/>
    </source>
</evidence>
<gene>
    <name evidence="6" type="ORF">HGI30_17265</name>
</gene>
<proteinExistence type="inferred from homology"/>
<dbReference type="EMBL" id="CP051428">
    <property type="protein sequence ID" value="QJC53150.1"/>
    <property type="molecule type" value="Genomic_DNA"/>
</dbReference>
<evidence type="ECO:0000256" key="3">
    <source>
        <dbReference type="ARBA" id="ARBA00022737"/>
    </source>
</evidence>
<keyword evidence="3" id="KW-0677">Repeat</keyword>
<protein>
    <submittedName>
        <fullName evidence="6">Squalene cyclase</fullName>
    </submittedName>
</protein>
<comment type="pathway">
    <text evidence="1">Secondary metabolite biosynthesis; hopanoid biosynthesis.</text>
</comment>
<dbReference type="GO" id="GO:0005811">
    <property type="term" value="C:lipid droplet"/>
    <property type="evidence" value="ECO:0007669"/>
    <property type="project" value="InterPro"/>
</dbReference>
<dbReference type="RefSeq" id="WP_168908691.1">
    <property type="nucleotide sequence ID" value="NZ_CP051428.1"/>
</dbReference>
<dbReference type="KEGG" id="palr:HGI30_17265"/>
<dbReference type="SUPFAM" id="SSF48239">
    <property type="entry name" value="Terpenoid cyclases/Protein prenyltransferases"/>
    <property type="match status" value="2"/>
</dbReference>
<dbReference type="InterPro" id="IPR032697">
    <property type="entry name" value="SQ_cyclase_N"/>
</dbReference>
<dbReference type="AlphaFoldDB" id="A0A6H2H0G2"/>
<evidence type="ECO:0000256" key="1">
    <source>
        <dbReference type="ARBA" id="ARBA00004999"/>
    </source>
</evidence>
<dbReference type="Pfam" id="PF13243">
    <property type="entry name" value="SQHop_cyclase_C"/>
    <property type="match status" value="1"/>
</dbReference>
<keyword evidence="7" id="KW-1185">Reference proteome</keyword>